<dbReference type="EMBL" id="CAUJNA010003549">
    <property type="protein sequence ID" value="CAJ1404556.1"/>
    <property type="molecule type" value="Genomic_DNA"/>
</dbReference>
<proteinExistence type="predicted"/>
<reference evidence="2" key="1">
    <citation type="submission" date="2023-08" db="EMBL/GenBank/DDBJ databases">
        <authorList>
            <person name="Chen Y."/>
            <person name="Shah S."/>
            <person name="Dougan E. K."/>
            <person name="Thang M."/>
            <person name="Chan C."/>
        </authorList>
    </citation>
    <scope>NUCLEOTIDE SEQUENCE</scope>
</reference>
<name>A0AA36NI24_9DINO</name>
<comment type="caution">
    <text evidence="2">The sequence shown here is derived from an EMBL/GenBank/DDBJ whole genome shotgun (WGS) entry which is preliminary data.</text>
</comment>
<organism evidence="2 3">
    <name type="scientific">Effrenium voratum</name>
    <dbReference type="NCBI Taxonomy" id="2562239"/>
    <lineage>
        <taxon>Eukaryota</taxon>
        <taxon>Sar</taxon>
        <taxon>Alveolata</taxon>
        <taxon>Dinophyceae</taxon>
        <taxon>Suessiales</taxon>
        <taxon>Symbiodiniaceae</taxon>
        <taxon>Effrenium</taxon>
    </lineage>
</organism>
<keyword evidence="1" id="KW-0812">Transmembrane</keyword>
<feature type="transmembrane region" description="Helical" evidence="1">
    <location>
        <begin position="33"/>
        <end position="52"/>
    </location>
</feature>
<protein>
    <submittedName>
        <fullName evidence="2">Uncharacterized protein</fullName>
    </submittedName>
</protein>
<gene>
    <name evidence="2" type="ORF">EVOR1521_LOCUS26978</name>
</gene>
<keyword evidence="1" id="KW-1133">Transmembrane helix</keyword>
<evidence type="ECO:0000256" key="1">
    <source>
        <dbReference type="SAM" id="Phobius"/>
    </source>
</evidence>
<sequence>MAMLASSPSAKVCPTAVLGVVDPRPGSPLGPMIAWRMNTVLAAVGLSVLRMPKGTRKARTSRAAADVKARPVAFSWDPVALGGEMTLPSLHLRPVSADAEVGLFKQRRAAERSFGRITMRMACLASFRPDPVAELRPDPADGRLVLVAMLGLLRHEQFESSTLDWLTILQDP</sequence>
<evidence type="ECO:0000313" key="3">
    <source>
        <dbReference type="Proteomes" id="UP001178507"/>
    </source>
</evidence>
<keyword evidence="3" id="KW-1185">Reference proteome</keyword>
<dbReference type="Proteomes" id="UP001178507">
    <property type="component" value="Unassembled WGS sequence"/>
</dbReference>
<keyword evidence="1" id="KW-0472">Membrane</keyword>
<accession>A0AA36NI24</accession>
<dbReference type="AlphaFoldDB" id="A0AA36NI24"/>
<evidence type="ECO:0000313" key="2">
    <source>
        <dbReference type="EMBL" id="CAJ1404556.1"/>
    </source>
</evidence>